<dbReference type="AlphaFoldDB" id="A0A941EC37"/>
<evidence type="ECO:0000256" key="3">
    <source>
        <dbReference type="ARBA" id="ARBA00022825"/>
    </source>
</evidence>
<dbReference type="RefSeq" id="WP_212519015.1">
    <property type="nucleotide sequence ID" value="NZ_JAGSOH010000043.1"/>
</dbReference>
<feature type="domain" description="Peptidase S53" evidence="5">
    <location>
        <begin position="82"/>
        <end position="411"/>
    </location>
</feature>
<evidence type="ECO:0000313" key="6">
    <source>
        <dbReference type="EMBL" id="MBR7827873.1"/>
    </source>
</evidence>
<dbReference type="GO" id="GO:0008240">
    <property type="term" value="F:tripeptidyl-peptidase activity"/>
    <property type="evidence" value="ECO:0007669"/>
    <property type="project" value="TreeGrafter"/>
</dbReference>
<proteinExistence type="predicted"/>
<gene>
    <name evidence="6" type="ORF">KDK95_16255</name>
</gene>
<evidence type="ECO:0000256" key="4">
    <source>
        <dbReference type="SAM" id="SignalP"/>
    </source>
</evidence>
<dbReference type="PROSITE" id="PS00138">
    <property type="entry name" value="SUBTILASE_SER"/>
    <property type="match status" value="1"/>
</dbReference>
<dbReference type="PANTHER" id="PTHR14218">
    <property type="entry name" value="PROTEASE S8 TRIPEPTIDYL PEPTIDASE I CLN2"/>
    <property type="match status" value="1"/>
</dbReference>
<reference evidence="6" key="1">
    <citation type="submission" date="2021-04" db="EMBL/GenBank/DDBJ databases">
        <title>Genome based classification of Actinospica acidithermotolerans sp. nov., an actinobacterium isolated from an Indonesian hot spring.</title>
        <authorList>
            <person name="Kusuma A.B."/>
            <person name="Putra K.E."/>
            <person name="Nafisah S."/>
            <person name="Loh J."/>
            <person name="Nouioui I."/>
            <person name="Goodfellow M."/>
        </authorList>
    </citation>
    <scope>NUCLEOTIDE SEQUENCE</scope>
    <source>
        <strain evidence="6">MGRD01-02</strain>
    </source>
</reference>
<keyword evidence="3" id="KW-0720">Serine protease</keyword>
<feature type="signal peptide" evidence="4">
    <location>
        <begin position="1"/>
        <end position="31"/>
    </location>
</feature>
<dbReference type="PANTHER" id="PTHR14218:SF15">
    <property type="entry name" value="TRIPEPTIDYL-PEPTIDASE 1"/>
    <property type="match status" value="1"/>
</dbReference>
<protein>
    <submittedName>
        <fullName evidence="6">Peptidase S8</fullName>
    </submittedName>
</protein>
<keyword evidence="1" id="KW-0645">Protease</keyword>
<dbReference type="InterPro" id="IPR030400">
    <property type="entry name" value="Sedolisin_dom"/>
</dbReference>
<organism evidence="6 7">
    <name type="scientific">Actinospica acidithermotolerans</name>
    <dbReference type="NCBI Taxonomy" id="2828514"/>
    <lineage>
        <taxon>Bacteria</taxon>
        <taxon>Bacillati</taxon>
        <taxon>Actinomycetota</taxon>
        <taxon>Actinomycetes</taxon>
        <taxon>Catenulisporales</taxon>
        <taxon>Actinospicaceae</taxon>
        <taxon>Actinospica</taxon>
    </lineage>
</organism>
<dbReference type="SUPFAM" id="SSF52743">
    <property type="entry name" value="Subtilisin-like"/>
    <property type="match status" value="1"/>
</dbReference>
<name>A0A941EC37_9ACTN</name>
<dbReference type="InterPro" id="IPR036852">
    <property type="entry name" value="Peptidase_S8/S53_dom_sf"/>
</dbReference>
<dbReference type="Proteomes" id="UP000676325">
    <property type="component" value="Unassembled WGS sequence"/>
</dbReference>
<evidence type="ECO:0000259" key="5">
    <source>
        <dbReference type="PROSITE" id="PS51695"/>
    </source>
</evidence>
<accession>A0A941EC37</accession>
<keyword evidence="7" id="KW-1185">Reference proteome</keyword>
<dbReference type="PROSITE" id="PS51695">
    <property type="entry name" value="SEDOLISIN"/>
    <property type="match status" value="1"/>
</dbReference>
<dbReference type="InterPro" id="IPR023828">
    <property type="entry name" value="Peptidase_S8_Ser-AS"/>
</dbReference>
<evidence type="ECO:0000256" key="2">
    <source>
        <dbReference type="ARBA" id="ARBA00022801"/>
    </source>
</evidence>
<evidence type="ECO:0000313" key="7">
    <source>
        <dbReference type="Proteomes" id="UP000676325"/>
    </source>
</evidence>
<sequence>MSHHLVRRLITVVTLLAATAVPALSATQASASTRTAAVSTSDTHTVVRAGCGATPAAGYAACNAYVRTSKVHPNSGTSTTSGYIPSQIQAAYGLAAASAADGSSQTIGIVDAYNDPTAAADLAVYRSAYGLSACTVASGCLKITSQTGSTTSLPSNDGGWAEEESLDLDMASATCPLCKIILVEASSASYANLGTAVNEAVALGANVVSNSYGGSESSGETSYDTYYHHSGVIITASTGDSGYGVEYPAASQYVVAVGGTSLSTSTTASRGWTETAWADAGSGCSKYETKLTGQSLVTTGCSKRAVADVSAVADPNTGVAVYDSTSYDGYVGWLQFGGTSVSSPLIAGVFALAGNESSVSNNTLYNYVGTAYLNDVTSGSNGSCSVSELCTATTGWDGPTGLGTPEGITAF</sequence>
<feature type="chain" id="PRO_5036680411" evidence="4">
    <location>
        <begin position="32"/>
        <end position="411"/>
    </location>
</feature>
<dbReference type="GO" id="GO:0006508">
    <property type="term" value="P:proteolysis"/>
    <property type="evidence" value="ECO:0007669"/>
    <property type="project" value="UniProtKB-KW"/>
</dbReference>
<dbReference type="InterPro" id="IPR050819">
    <property type="entry name" value="Tripeptidyl-peptidase_I"/>
</dbReference>
<dbReference type="GO" id="GO:0004252">
    <property type="term" value="F:serine-type endopeptidase activity"/>
    <property type="evidence" value="ECO:0007669"/>
    <property type="project" value="InterPro"/>
</dbReference>
<dbReference type="Gene3D" id="3.40.50.200">
    <property type="entry name" value="Peptidase S8/S53 domain"/>
    <property type="match status" value="1"/>
</dbReference>
<comment type="caution">
    <text evidence="6">The sequence shown here is derived from an EMBL/GenBank/DDBJ whole genome shotgun (WGS) entry which is preliminary data.</text>
</comment>
<keyword evidence="4" id="KW-0732">Signal</keyword>
<evidence type="ECO:0000256" key="1">
    <source>
        <dbReference type="ARBA" id="ARBA00022670"/>
    </source>
</evidence>
<keyword evidence="2" id="KW-0378">Hydrolase</keyword>
<dbReference type="EMBL" id="JAGSOH010000043">
    <property type="protein sequence ID" value="MBR7827873.1"/>
    <property type="molecule type" value="Genomic_DNA"/>
</dbReference>